<dbReference type="Gene3D" id="3.30.420.40">
    <property type="match status" value="3"/>
</dbReference>
<sequence>MSVEFPSTPRRQASFDPTTPASTRPTGVISSPHYTTTRRHSLYGTEDRIVIDPGSHIWKVGFSGEGRPRDVFFVDGLDKRPLWSLTGLDEVAGRGEEDTVLYLRLKDHLRRVFHSSLMADPRARKVIIVEHPLLPLRVKETLARALFTNLQAPSISFASSSLLSLLAVGRVTGLVLDCGHLESTALPIFSSRPLYTHLKTTPLAGARFNAHIKALLLQFASYIPPLPNLGSSVSIPTADRITRVPEELLTDAVVEEIKTRCCFASNPIDLTQEPPSNAESTATMMVPDSDSIMSDAEQESTTPVTMSRTSNVTPSQPEATSRQSAAEAYSNVIEEIYKPRSTATDVKMTVSALSPAAMAQPQSVPGMGTLIIPGWIRERAAELFFEGGDIDELSIAEVILHSLLKVPIDLRGQLASSILIVGGTAMLPGFITRLRKQLLLALEKPTRPPGTSPSKRFYDPFATLRPMKSVLSIVNDPNHGAPASATTAHNAGRAPAYSPAALPWVGGSLTGSLKIGGQDMSREKWDQAEANANTETDIGESSQTDPSTSVRSQRHMVMPDWTHKYVPWGHGPPPANTHGLLTVPT</sequence>
<feature type="compositionally biased region" description="Polar residues" evidence="2">
    <location>
        <begin position="530"/>
        <end position="551"/>
    </location>
</feature>
<feature type="region of interest" description="Disordered" evidence="2">
    <location>
        <begin position="566"/>
        <end position="585"/>
    </location>
</feature>
<feature type="compositionally biased region" description="Polar residues" evidence="2">
    <location>
        <begin position="299"/>
        <end position="324"/>
    </location>
</feature>
<dbReference type="SUPFAM" id="SSF53067">
    <property type="entry name" value="Actin-like ATPase domain"/>
    <property type="match status" value="2"/>
</dbReference>
<protein>
    <submittedName>
        <fullName evidence="3">Actin-domain-containing protein</fullName>
    </submittedName>
</protein>
<dbReference type="Gene3D" id="3.90.640.10">
    <property type="entry name" value="Actin, Chain A, domain 4"/>
    <property type="match status" value="2"/>
</dbReference>
<accession>A0A164TKW1</accession>
<dbReference type="InterPro" id="IPR004000">
    <property type="entry name" value="Actin"/>
</dbReference>
<feature type="region of interest" description="Disordered" evidence="2">
    <location>
        <begin position="1"/>
        <end position="33"/>
    </location>
</feature>
<name>A0A164TKW1_9AGAM</name>
<feature type="region of interest" description="Disordered" evidence="2">
    <location>
        <begin position="292"/>
        <end position="325"/>
    </location>
</feature>
<dbReference type="Pfam" id="PF00022">
    <property type="entry name" value="Actin"/>
    <property type="match status" value="1"/>
</dbReference>
<dbReference type="AlphaFoldDB" id="A0A164TKW1"/>
<evidence type="ECO:0000256" key="2">
    <source>
        <dbReference type="SAM" id="MobiDB-lite"/>
    </source>
</evidence>
<dbReference type="Proteomes" id="UP000076722">
    <property type="component" value="Unassembled WGS sequence"/>
</dbReference>
<reference evidence="3 4" key="1">
    <citation type="journal article" date="2016" name="Mol. Biol. Evol.">
        <title>Comparative Genomics of Early-Diverging Mushroom-Forming Fungi Provides Insights into the Origins of Lignocellulose Decay Capabilities.</title>
        <authorList>
            <person name="Nagy L.G."/>
            <person name="Riley R."/>
            <person name="Tritt A."/>
            <person name="Adam C."/>
            <person name="Daum C."/>
            <person name="Floudas D."/>
            <person name="Sun H."/>
            <person name="Yadav J.S."/>
            <person name="Pangilinan J."/>
            <person name="Larsson K.H."/>
            <person name="Matsuura K."/>
            <person name="Barry K."/>
            <person name="Labutti K."/>
            <person name="Kuo R."/>
            <person name="Ohm R.A."/>
            <person name="Bhattacharya S.S."/>
            <person name="Shirouzu T."/>
            <person name="Yoshinaga Y."/>
            <person name="Martin F.M."/>
            <person name="Grigoriev I.V."/>
            <person name="Hibbett D.S."/>
        </authorList>
    </citation>
    <scope>NUCLEOTIDE SEQUENCE [LARGE SCALE GENOMIC DNA]</scope>
    <source>
        <strain evidence="3 4">HHB9708</strain>
    </source>
</reference>
<dbReference type="EMBL" id="KV419410">
    <property type="protein sequence ID" value="KZS92452.1"/>
    <property type="molecule type" value="Genomic_DNA"/>
</dbReference>
<dbReference type="CDD" id="cd10207">
    <property type="entry name" value="ASKHA_NBD_Arp10"/>
    <property type="match status" value="1"/>
</dbReference>
<dbReference type="PANTHER" id="PTHR11937">
    <property type="entry name" value="ACTIN"/>
    <property type="match status" value="1"/>
</dbReference>
<dbReference type="SMART" id="SM00268">
    <property type="entry name" value="ACTIN"/>
    <property type="match status" value="1"/>
</dbReference>
<evidence type="ECO:0000313" key="4">
    <source>
        <dbReference type="Proteomes" id="UP000076722"/>
    </source>
</evidence>
<proteinExistence type="inferred from homology"/>
<feature type="compositionally biased region" description="Polar residues" evidence="2">
    <location>
        <begin position="9"/>
        <end position="33"/>
    </location>
</feature>
<gene>
    <name evidence="3" type="ORF">SISNIDRAFT_429034</name>
</gene>
<comment type="similarity">
    <text evidence="1">Belongs to the actin family.</text>
</comment>
<keyword evidence="4" id="KW-1185">Reference proteome</keyword>
<dbReference type="InterPro" id="IPR043129">
    <property type="entry name" value="ATPase_NBD"/>
</dbReference>
<dbReference type="OrthoDB" id="337660at2759"/>
<evidence type="ECO:0000256" key="1">
    <source>
        <dbReference type="RuleBase" id="RU000487"/>
    </source>
</evidence>
<feature type="region of interest" description="Disordered" evidence="2">
    <location>
        <begin position="515"/>
        <end position="556"/>
    </location>
</feature>
<organism evidence="3 4">
    <name type="scientific">Sistotremastrum niveocremeum HHB9708</name>
    <dbReference type="NCBI Taxonomy" id="1314777"/>
    <lineage>
        <taxon>Eukaryota</taxon>
        <taxon>Fungi</taxon>
        <taxon>Dikarya</taxon>
        <taxon>Basidiomycota</taxon>
        <taxon>Agaricomycotina</taxon>
        <taxon>Agaricomycetes</taxon>
        <taxon>Sistotremastrales</taxon>
        <taxon>Sistotremastraceae</taxon>
        <taxon>Sertulicium</taxon>
        <taxon>Sertulicium niveocremeum</taxon>
    </lineage>
</organism>
<dbReference type="STRING" id="1314777.A0A164TKW1"/>
<evidence type="ECO:0000313" key="3">
    <source>
        <dbReference type="EMBL" id="KZS92452.1"/>
    </source>
</evidence>